<dbReference type="AlphaFoldDB" id="A0A2T3APJ7"/>
<dbReference type="Proteomes" id="UP000241818">
    <property type="component" value="Unassembled WGS sequence"/>
</dbReference>
<dbReference type="PANTHER" id="PTHR35910:SF6">
    <property type="entry name" value="2EXR DOMAIN-CONTAINING PROTEIN"/>
    <property type="match status" value="1"/>
</dbReference>
<evidence type="ECO:0000313" key="4">
    <source>
        <dbReference type="Proteomes" id="UP000241818"/>
    </source>
</evidence>
<feature type="domain" description="2EXR" evidence="2">
    <location>
        <begin position="42"/>
        <end position="137"/>
    </location>
</feature>
<feature type="region of interest" description="Disordered" evidence="1">
    <location>
        <begin position="327"/>
        <end position="371"/>
    </location>
</feature>
<dbReference type="PANTHER" id="PTHR35910">
    <property type="entry name" value="2EXR DOMAIN-CONTAINING PROTEIN"/>
    <property type="match status" value="1"/>
</dbReference>
<protein>
    <recommendedName>
        <fullName evidence="2">2EXR domain-containing protein</fullName>
    </recommendedName>
</protein>
<sequence>MEPNMEPLPSSPESDYTPVEQYIIRNATIASYCGEPPATGSFTLFPRLPAEIRIRIWHHAISVPRIVEVEEMDDPRRISGTVGLSNERWKFKNTNPPPLLSTCKESRQEILKEYKNYTDVTMSIAGPEWIRFDWDILYLKNLDFAKNGYGFTLPGLERSIQRWRPADIFDAIFDTITEESDKWIGRPDLFQHVTTLAINRETFYFGTYDDCECIIRHFFPNLSVLIILIGNDINTELECRIKENDFAPYDVDWDRRFPRYDAVPPGKGPFNYLTEVNRHYGEYIMEDVETRFLREEEYAGYATPVIEVMGCDLPHWADVDEFCWPDPFGPKSEEEPLDGDGWSEDEKALGFEDITEGDEPNLESPAKESDV</sequence>
<dbReference type="Pfam" id="PF20150">
    <property type="entry name" value="2EXR"/>
    <property type="match status" value="1"/>
</dbReference>
<dbReference type="RefSeq" id="XP_024716587.1">
    <property type="nucleotide sequence ID" value="XM_024867147.1"/>
</dbReference>
<dbReference type="InterPro" id="IPR045518">
    <property type="entry name" value="2EXR"/>
</dbReference>
<evidence type="ECO:0000256" key="1">
    <source>
        <dbReference type="SAM" id="MobiDB-lite"/>
    </source>
</evidence>
<organism evidence="3 4">
    <name type="scientific">Amorphotheca resinae ATCC 22711</name>
    <dbReference type="NCBI Taxonomy" id="857342"/>
    <lineage>
        <taxon>Eukaryota</taxon>
        <taxon>Fungi</taxon>
        <taxon>Dikarya</taxon>
        <taxon>Ascomycota</taxon>
        <taxon>Pezizomycotina</taxon>
        <taxon>Leotiomycetes</taxon>
        <taxon>Helotiales</taxon>
        <taxon>Amorphothecaceae</taxon>
        <taxon>Amorphotheca</taxon>
    </lineage>
</organism>
<keyword evidence="4" id="KW-1185">Reference proteome</keyword>
<name>A0A2T3APJ7_AMORE</name>
<dbReference type="InParanoid" id="A0A2T3APJ7"/>
<evidence type="ECO:0000313" key="3">
    <source>
        <dbReference type="EMBL" id="PSS06931.1"/>
    </source>
</evidence>
<dbReference type="GeneID" id="36575228"/>
<evidence type="ECO:0000259" key="2">
    <source>
        <dbReference type="Pfam" id="PF20150"/>
    </source>
</evidence>
<gene>
    <name evidence="3" type="ORF">M430DRAFT_37583</name>
</gene>
<dbReference type="OrthoDB" id="3473305at2759"/>
<reference evidence="3 4" key="1">
    <citation type="journal article" date="2018" name="New Phytol.">
        <title>Comparative genomics and transcriptomics depict ericoid mycorrhizal fungi as versatile saprotrophs and plant mutualists.</title>
        <authorList>
            <person name="Martino E."/>
            <person name="Morin E."/>
            <person name="Grelet G.A."/>
            <person name="Kuo A."/>
            <person name="Kohler A."/>
            <person name="Daghino S."/>
            <person name="Barry K.W."/>
            <person name="Cichocki N."/>
            <person name="Clum A."/>
            <person name="Dockter R.B."/>
            <person name="Hainaut M."/>
            <person name="Kuo R.C."/>
            <person name="LaButti K."/>
            <person name="Lindahl B.D."/>
            <person name="Lindquist E.A."/>
            <person name="Lipzen A."/>
            <person name="Khouja H.R."/>
            <person name="Magnuson J."/>
            <person name="Murat C."/>
            <person name="Ohm R.A."/>
            <person name="Singer S.W."/>
            <person name="Spatafora J.W."/>
            <person name="Wang M."/>
            <person name="Veneault-Fourrey C."/>
            <person name="Henrissat B."/>
            <person name="Grigoriev I.V."/>
            <person name="Martin F.M."/>
            <person name="Perotto S."/>
        </authorList>
    </citation>
    <scope>NUCLEOTIDE SEQUENCE [LARGE SCALE GENOMIC DNA]</scope>
    <source>
        <strain evidence="3 4">ATCC 22711</strain>
    </source>
</reference>
<accession>A0A2T3APJ7</accession>
<proteinExistence type="predicted"/>
<dbReference type="EMBL" id="KZ679019">
    <property type="protein sequence ID" value="PSS06931.1"/>
    <property type="molecule type" value="Genomic_DNA"/>
</dbReference>